<gene>
    <name evidence="3" type="ORF">OV079_47265</name>
</gene>
<evidence type="ECO:0000256" key="1">
    <source>
        <dbReference type="SAM" id="MobiDB-lite"/>
    </source>
</evidence>
<feature type="region of interest" description="Disordered" evidence="1">
    <location>
        <begin position="97"/>
        <end position="175"/>
    </location>
</feature>
<evidence type="ECO:0000313" key="3">
    <source>
        <dbReference type="EMBL" id="MCY1013011.1"/>
    </source>
</evidence>
<dbReference type="EMBL" id="JAPNKE010000002">
    <property type="protein sequence ID" value="MCY1013011.1"/>
    <property type="molecule type" value="Genomic_DNA"/>
</dbReference>
<feature type="transmembrane region" description="Helical" evidence="2">
    <location>
        <begin position="60"/>
        <end position="78"/>
    </location>
</feature>
<dbReference type="Proteomes" id="UP001150924">
    <property type="component" value="Unassembled WGS sequence"/>
</dbReference>
<feature type="compositionally biased region" description="Basic residues" evidence="1">
    <location>
        <begin position="127"/>
        <end position="144"/>
    </location>
</feature>
<evidence type="ECO:0008006" key="5">
    <source>
        <dbReference type="Google" id="ProtNLM"/>
    </source>
</evidence>
<protein>
    <recommendedName>
        <fullName evidence="5">CcmD family protein</fullName>
    </recommendedName>
</protein>
<organism evidence="3 4">
    <name type="scientific">Nannocystis pusilla</name>
    <dbReference type="NCBI Taxonomy" id="889268"/>
    <lineage>
        <taxon>Bacteria</taxon>
        <taxon>Pseudomonadati</taxon>
        <taxon>Myxococcota</taxon>
        <taxon>Polyangia</taxon>
        <taxon>Nannocystales</taxon>
        <taxon>Nannocystaceae</taxon>
        <taxon>Nannocystis</taxon>
    </lineage>
</organism>
<dbReference type="AlphaFoldDB" id="A0A9X3F7Q8"/>
<keyword evidence="2" id="KW-0812">Transmembrane</keyword>
<evidence type="ECO:0000256" key="2">
    <source>
        <dbReference type="SAM" id="Phobius"/>
    </source>
</evidence>
<evidence type="ECO:0000313" key="4">
    <source>
        <dbReference type="Proteomes" id="UP001150924"/>
    </source>
</evidence>
<dbReference type="RefSeq" id="WP_267776647.1">
    <property type="nucleotide sequence ID" value="NZ_JAPNKE010000002.1"/>
</dbReference>
<keyword evidence="2" id="KW-1133">Transmembrane helix</keyword>
<proteinExistence type="predicted"/>
<comment type="caution">
    <text evidence="3">The sequence shown here is derived from an EMBL/GenBank/DDBJ whole genome shotgun (WGS) entry which is preliminary data.</text>
</comment>
<keyword evidence="2" id="KW-0472">Membrane</keyword>
<keyword evidence="4" id="KW-1185">Reference proteome</keyword>
<accession>A0A9X3F7Q8</accession>
<reference evidence="3" key="1">
    <citation type="submission" date="2022-11" db="EMBL/GenBank/DDBJ databases">
        <title>Minimal conservation of predation-associated metabolite biosynthetic gene clusters underscores biosynthetic potential of Myxococcota including descriptions for ten novel species: Archangium lansinium sp. nov., Myxococcus landrumus sp. nov., Nannocystis bai.</title>
        <authorList>
            <person name="Ahearne A."/>
            <person name="Stevens C."/>
            <person name="Phillips K."/>
        </authorList>
    </citation>
    <scope>NUCLEOTIDE SEQUENCE</scope>
    <source>
        <strain evidence="3">Na p29</strain>
    </source>
</reference>
<name>A0A9X3F7Q8_9BACT</name>
<sequence length="175" mass="19112">MTPIAPPVLITGLVFEAAPAPADGGEYEPAVGTSREEKEILAALEDKAAAKTASDYQHIVWAYGILWALFAAYGLFLWRRSARLRADVDALRQELARSGARGGRGRDSRALPVHPGRLPARDLDRVHPRRSGRREQRRRSRPRGPPRSCPKGQVGADSRAAARARRPAVTLAPLV</sequence>